<gene>
    <name evidence="2" type="ORF">DFO68_101181</name>
</gene>
<evidence type="ECO:0000313" key="2">
    <source>
        <dbReference type="EMBL" id="TDO16652.1"/>
    </source>
</evidence>
<protein>
    <recommendedName>
        <fullName evidence="4">Hpr(Ser) kinase/phosphatase</fullName>
    </recommendedName>
</protein>
<dbReference type="EMBL" id="SNWH01000001">
    <property type="protein sequence ID" value="TDO16652.1"/>
    <property type="molecule type" value="Genomic_DNA"/>
</dbReference>
<evidence type="ECO:0008006" key="4">
    <source>
        <dbReference type="Google" id="ProtNLM"/>
    </source>
</evidence>
<keyword evidence="3" id="KW-1185">Reference proteome</keyword>
<dbReference type="AlphaFoldDB" id="A0A4R6I4R0"/>
<name>A0A4R6I4R0_9GAMM</name>
<evidence type="ECO:0000313" key="3">
    <source>
        <dbReference type="Proteomes" id="UP000295150"/>
    </source>
</evidence>
<accession>A0A4R6I4R0</accession>
<organism evidence="2 3">
    <name type="scientific">Halomonas ventosae</name>
    <dbReference type="NCBI Taxonomy" id="229007"/>
    <lineage>
        <taxon>Bacteria</taxon>
        <taxon>Pseudomonadati</taxon>
        <taxon>Pseudomonadota</taxon>
        <taxon>Gammaproteobacteria</taxon>
        <taxon>Oceanospirillales</taxon>
        <taxon>Halomonadaceae</taxon>
        <taxon>Halomonas</taxon>
    </lineage>
</organism>
<dbReference type="Gene3D" id="3.40.50.300">
    <property type="entry name" value="P-loop containing nucleotide triphosphate hydrolases"/>
    <property type="match status" value="1"/>
</dbReference>
<dbReference type="Proteomes" id="UP000295150">
    <property type="component" value="Unassembled WGS sequence"/>
</dbReference>
<proteinExistence type="predicted"/>
<dbReference type="SUPFAM" id="SSF53795">
    <property type="entry name" value="PEP carboxykinase-like"/>
    <property type="match status" value="1"/>
</dbReference>
<sequence>MASQQKEHQTSCVEHEISLSQQERRGNVSASSRRYYYRTYGMTIASEIEIPEILEIPPVESTDLEILTPDVTNQMEHATYIDQWFQIGDQRCQIEIPGIARYRVEGGQRLMLDRRGVGGSDASTRPGDVRLFLLGSALGVLIYQRQWLPLHVSALDTPAGVWAFTGHSGAGKSTLGAWLHHTQGWPLVSDDVAVIKPEEEEPLLHPGPSRVKLWQDALAALGIDRQGLTRDLSRHDKYHLSLDRAFDLEAKPLKALVKLEKSEPGESPSLERITGMEAFLVLAAALYRGDLGKEFYGPGEMMKALTELTEKIDVYRFRRPWNLANIDDNLSPLLNEISC</sequence>
<dbReference type="InterPro" id="IPR027417">
    <property type="entry name" value="P-loop_NTPase"/>
</dbReference>
<feature type="region of interest" description="Disordered" evidence="1">
    <location>
        <begin position="1"/>
        <end position="25"/>
    </location>
</feature>
<reference evidence="2 3" key="1">
    <citation type="submission" date="2019-03" db="EMBL/GenBank/DDBJ databases">
        <title>Freshwater and sediment microbial communities from various areas in North America, analyzing microbe dynamics in response to fracking.</title>
        <authorList>
            <person name="Lamendella R."/>
        </authorList>
    </citation>
    <scope>NUCLEOTIDE SEQUENCE [LARGE SCALE GENOMIC DNA]</scope>
    <source>
        <strain evidence="2 3">1_TX</strain>
    </source>
</reference>
<comment type="caution">
    <text evidence="2">The sequence shown here is derived from an EMBL/GenBank/DDBJ whole genome shotgun (WGS) entry which is preliminary data.</text>
</comment>
<evidence type="ECO:0000256" key="1">
    <source>
        <dbReference type="SAM" id="MobiDB-lite"/>
    </source>
</evidence>